<evidence type="ECO:0000313" key="2">
    <source>
        <dbReference type="Proteomes" id="UP000229030"/>
    </source>
</evidence>
<evidence type="ECO:0000313" key="1">
    <source>
        <dbReference type="EMBL" id="PIV47404.1"/>
    </source>
</evidence>
<gene>
    <name evidence="1" type="ORF">COS21_00210</name>
</gene>
<accession>A0A2M7DEW6</accession>
<sequence>MAEKNKKESVKAPAFAKAMAGKQDIFGDHKYKICVSGAAEMSCCAPNIKELGEEVGREIVKQGCILLTGATTGVPYYAAKGAKKAGGVSIGFSPAGSRQEHINTFKLPVDYFDLIVYTGFDYVGRNLVLTKSADGVIIMCGRTGTLNEFTIAFETHTPVGVMQGSGGTADLIEPVLAKGYRPKTKIVYDTNPKKLVEKLIKTIAAEQKKNR</sequence>
<dbReference type="Gene3D" id="3.40.50.450">
    <property type="match status" value="1"/>
</dbReference>
<name>A0A2M7DEW6_9BACT</name>
<dbReference type="InterPro" id="IPR041164">
    <property type="entry name" value="LDcluster4"/>
</dbReference>
<proteinExistence type="predicted"/>
<organism evidence="1 2">
    <name type="scientific">bacterium (Candidatus Gribaldobacteria) CG02_land_8_20_14_3_00_41_15</name>
    <dbReference type="NCBI Taxonomy" id="2014270"/>
    <lineage>
        <taxon>Bacteria</taxon>
        <taxon>Candidatus Gribaldobacteria</taxon>
    </lineage>
</organism>
<dbReference type="SUPFAM" id="SSF102405">
    <property type="entry name" value="MCP/YpsA-like"/>
    <property type="match status" value="1"/>
</dbReference>
<comment type="caution">
    <text evidence="1">The sequence shown here is derived from an EMBL/GenBank/DDBJ whole genome shotgun (WGS) entry which is preliminary data.</text>
</comment>
<dbReference type="EMBL" id="PETV01000004">
    <property type="protein sequence ID" value="PIV47404.1"/>
    <property type="molecule type" value="Genomic_DNA"/>
</dbReference>
<dbReference type="Proteomes" id="UP000229030">
    <property type="component" value="Unassembled WGS sequence"/>
</dbReference>
<dbReference type="GO" id="GO:0005829">
    <property type="term" value="C:cytosol"/>
    <property type="evidence" value="ECO:0007669"/>
    <property type="project" value="TreeGrafter"/>
</dbReference>
<protein>
    <recommendedName>
        <fullName evidence="3">Protein containing YHS domain protein</fullName>
    </recommendedName>
</protein>
<evidence type="ECO:0008006" key="3">
    <source>
        <dbReference type="Google" id="ProtNLM"/>
    </source>
</evidence>
<dbReference type="Pfam" id="PF18306">
    <property type="entry name" value="LDcluster4"/>
    <property type="match status" value="1"/>
</dbReference>
<dbReference type="AlphaFoldDB" id="A0A2M7DEW6"/>
<dbReference type="PANTHER" id="PTHR43393:SF3">
    <property type="entry name" value="LYSINE DECARBOXYLASE-LIKE PROTEIN"/>
    <property type="match status" value="1"/>
</dbReference>
<dbReference type="InterPro" id="IPR052341">
    <property type="entry name" value="LOG_family_nucleotidases"/>
</dbReference>
<reference evidence="2" key="1">
    <citation type="submission" date="2017-09" db="EMBL/GenBank/DDBJ databases">
        <title>Depth-based differentiation of microbial function through sediment-hosted aquifers and enrichment of novel symbionts in the deep terrestrial subsurface.</title>
        <authorList>
            <person name="Probst A.J."/>
            <person name="Ladd B."/>
            <person name="Jarett J.K."/>
            <person name="Geller-Mcgrath D.E."/>
            <person name="Sieber C.M.K."/>
            <person name="Emerson J.B."/>
            <person name="Anantharaman K."/>
            <person name="Thomas B.C."/>
            <person name="Malmstrom R."/>
            <person name="Stieglmeier M."/>
            <person name="Klingl A."/>
            <person name="Woyke T."/>
            <person name="Ryan C.M."/>
            <person name="Banfield J.F."/>
        </authorList>
    </citation>
    <scope>NUCLEOTIDE SEQUENCE [LARGE SCALE GENOMIC DNA]</scope>
</reference>
<dbReference type="PANTHER" id="PTHR43393">
    <property type="entry name" value="CYTOKININ RIBOSIDE 5'-MONOPHOSPHATE PHOSPHORIBOHYDROLASE"/>
    <property type="match status" value="1"/>
</dbReference>